<comment type="subcellular location">
    <subcellularLocation>
        <location evidence="8 9">Nucleus</location>
    </subcellularLocation>
</comment>
<feature type="compositionally biased region" description="Low complexity" evidence="10">
    <location>
        <begin position="121"/>
        <end position="136"/>
    </location>
</feature>
<evidence type="ECO:0000256" key="5">
    <source>
        <dbReference type="ARBA" id="ARBA00023125"/>
    </source>
</evidence>
<evidence type="ECO:0000256" key="3">
    <source>
        <dbReference type="ARBA" id="ARBA00022833"/>
    </source>
</evidence>
<keyword evidence="5 8" id="KW-0238">DNA-binding</keyword>
<dbReference type="Gramene" id="TVU50078">
    <property type="protein sequence ID" value="TVU50078"/>
    <property type="gene ID" value="EJB05_01435"/>
</dbReference>
<keyword evidence="6 9" id="KW-0804">Transcription</keyword>
<feature type="domain" description="Dof-type" evidence="11">
    <location>
        <begin position="65"/>
        <end position="119"/>
    </location>
</feature>
<feature type="region of interest" description="Disordered" evidence="10">
    <location>
        <begin position="1"/>
        <end position="32"/>
    </location>
</feature>
<evidence type="ECO:0000256" key="6">
    <source>
        <dbReference type="ARBA" id="ARBA00023163"/>
    </source>
</evidence>
<dbReference type="InterPro" id="IPR003851">
    <property type="entry name" value="Znf_Dof"/>
</dbReference>
<dbReference type="GO" id="GO:0005634">
    <property type="term" value="C:nucleus"/>
    <property type="evidence" value="ECO:0007669"/>
    <property type="project" value="UniProtKB-SubCell"/>
</dbReference>
<keyword evidence="1 9" id="KW-0479">Metal-binding</keyword>
<sequence>MDMMTSNSKASSSTATGSTHHQRQLEFKGTAPQVVEARNVKLARKQAAVSAGAERKPRPQLDEALRCPRCDSSKTKFCYYNNYSMKQPRYFCKACRRYWTQGGSLRNVPIGGGCHKNKRGSPSFLPPSSSSSSSSSINEQLHQHLAPASSAEDFPNVLPTFWEDFMEENTAPLLDVTSSDLLPLTSDMQDLEGFSYESYLLDDMSPTQAQAEDTNKSSKAPM</sequence>
<evidence type="ECO:0000256" key="8">
    <source>
        <dbReference type="PROSITE-ProRule" id="PRU00071"/>
    </source>
</evidence>
<evidence type="ECO:0000256" key="2">
    <source>
        <dbReference type="ARBA" id="ARBA00022771"/>
    </source>
</evidence>
<keyword evidence="4 9" id="KW-0805">Transcription regulation</keyword>
<dbReference type="PANTHER" id="PTHR31992">
    <property type="entry name" value="DOF ZINC FINGER PROTEIN DOF1.4-RELATED"/>
    <property type="match status" value="1"/>
</dbReference>
<dbReference type="PROSITE" id="PS01361">
    <property type="entry name" value="ZF_DOF_1"/>
    <property type="match status" value="1"/>
</dbReference>
<name>A0A5J9WPI5_9POAL</name>
<dbReference type="AlphaFoldDB" id="A0A5J9WPI5"/>
<evidence type="ECO:0000313" key="13">
    <source>
        <dbReference type="Proteomes" id="UP000324897"/>
    </source>
</evidence>
<keyword evidence="7 8" id="KW-0539">Nucleus</keyword>
<evidence type="ECO:0000256" key="4">
    <source>
        <dbReference type="ARBA" id="ARBA00023015"/>
    </source>
</evidence>
<evidence type="ECO:0000256" key="1">
    <source>
        <dbReference type="ARBA" id="ARBA00022723"/>
    </source>
</evidence>
<evidence type="ECO:0000256" key="10">
    <source>
        <dbReference type="SAM" id="MobiDB-lite"/>
    </source>
</evidence>
<dbReference type="OrthoDB" id="694662at2759"/>
<evidence type="ECO:0000256" key="9">
    <source>
        <dbReference type="RuleBase" id="RU369094"/>
    </source>
</evidence>
<comment type="caution">
    <text evidence="12">The sequence shown here is derived from an EMBL/GenBank/DDBJ whole genome shotgun (WGS) entry which is preliminary data.</text>
</comment>
<dbReference type="EMBL" id="RWGY01000002">
    <property type="protein sequence ID" value="TVU50078.1"/>
    <property type="molecule type" value="Genomic_DNA"/>
</dbReference>
<protein>
    <recommendedName>
        <fullName evidence="9">Dof zinc finger protein</fullName>
    </recommendedName>
</protein>
<feature type="region of interest" description="Disordered" evidence="10">
    <location>
        <begin position="202"/>
        <end position="222"/>
    </location>
</feature>
<keyword evidence="2 8" id="KW-0863">Zinc-finger</keyword>
<keyword evidence="13" id="KW-1185">Reference proteome</keyword>
<feature type="region of interest" description="Disordered" evidence="10">
    <location>
        <begin position="118"/>
        <end position="149"/>
    </location>
</feature>
<proteinExistence type="predicted"/>
<dbReference type="Pfam" id="PF02701">
    <property type="entry name" value="Zn_ribbon_Dof"/>
    <property type="match status" value="1"/>
</dbReference>
<dbReference type="InterPro" id="IPR045174">
    <property type="entry name" value="Dof"/>
</dbReference>
<organism evidence="12 13">
    <name type="scientific">Eragrostis curvula</name>
    <name type="common">weeping love grass</name>
    <dbReference type="NCBI Taxonomy" id="38414"/>
    <lineage>
        <taxon>Eukaryota</taxon>
        <taxon>Viridiplantae</taxon>
        <taxon>Streptophyta</taxon>
        <taxon>Embryophyta</taxon>
        <taxon>Tracheophyta</taxon>
        <taxon>Spermatophyta</taxon>
        <taxon>Magnoliopsida</taxon>
        <taxon>Liliopsida</taxon>
        <taxon>Poales</taxon>
        <taxon>Poaceae</taxon>
        <taxon>PACMAD clade</taxon>
        <taxon>Chloridoideae</taxon>
        <taxon>Eragrostideae</taxon>
        <taxon>Eragrostidinae</taxon>
        <taxon>Eragrostis</taxon>
    </lineage>
</organism>
<reference evidence="12 13" key="1">
    <citation type="journal article" date="2019" name="Sci. Rep.">
        <title>A high-quality genome of Eragrostis curvula grass provides insights into Poaceae evolution and supports new strategies to enhance forage quality.</title>
        <authorList>
            <person name="Carballo J."/>
            <person name="Santos B.A.C.M."/>
            <person name="Zappacosta D."/>
            <person name="Garbus I."/>
            <person name="Selva J.P."/>
            <person name="Gallo C.A."/>
            <person name="Diaz A."/>
            <person name="Albertini E."/>
            <person name="Caccamo M."/>
            <person name="Echenique V."/>
        </authorList>
    </citation>
    <scope>NUCLEOTIDE SEQUENCE [LARGE SCALE GENOMIC DNA]</scope>
    <source>
        <strain evidence="13">cv. Victoria</strain>
        <tissue evidence="12">Leaf</tissue>
    </source>
</reference>
<dbReference type="GO" id="GO:0003677">
    <property type="term" value="F:DNA binding"/>
    <property type="evidence" value="ECO:0007669"/>
    <property type="project" value="UniProtKB-UniRule"/>
</dbReference>
<feature type="compositionally biased region" description="Low complexity" evidence="10">
    <location>
        <begin position="1"/>
        <end position="19"/>
    </location>
</feature>
<evidence type="ECO:0000256" key="7">
    <source>
        <dbReference type="ARBA" id="ARBA00023242"/>
    </source>
</evidence>
<dbReference type="GO" id="GO:0008270">
    <property type="term" value="F:zinc ion binding"/>
    <property type="evidence" value="ECO:0007669"/>
    <property type="project" value="UniProtKB-KW"/>
</dbReference>
<comment type="function">
    <text evidence="9">Transcription factor that binds specifically to a 5'-AA[AG]G-3' consensus core sequence.</text>
</comment>
<gene>
    <name evidence="12" type="ORF">EJB05_01435</name>
</gene>
<dbReference type="Proteomes" id="UP000324897">
    <property type="component" value="Chromosome 6"/>
</dbReference>
<dbReference type="PROSITE" id="PS50884">
    <property type="entry name" value="ZF_DOF_2"/>
    <property type="match status" value="1"/>
</dbReference>
<evidence type="ECO:0000259" key="11">
    <source>
        <dbReference type="PROSITE" id="PS50884"/>
    </source>
</evidence>
<dbReference type="GO" id="GO:0003700">
    <property type="term" value="F:DNA-binding transcription factor activity"/>
    <property type="evidence" value="ECO:0007669"/>
    <property type="project" value="UniProtKB-UniRule"/>
</dbReference>
<evidence type="ECO:0000313" key="12">
    <source>
        <dbReference type="EMBL" id="TVU50078.1"/>
    </source>
</evidence>
<accession>A0A5J9WPI5</accession>
<keyword evidence="3 9" id="KW-0862">Zinc</keyword>